<protein>
    <submittedName>
        <fullName evidence="2">Uncharacterized protein</fullName>
    </submittedName>
</protein>
<feature type="region of interest" description="Disordered" evidence="1">
    <location>
        <begin position="39"/>
        <end position="79"/>
    </location>
</feature>
<proteinExistence type="predicted"/>
<organism evidence="2 3">
    <name type="scientific">Eumeta variegata</name>
    <name type="common">Bagworm moth</name>
    <name type="synonym">Eumeta japonica</name>
    <dbReference type="NCBI Taxonomy" id="151549"/>
    <lineage>
        <taxon>Eukaryota</taxon>
        <taxon>Metazoa</taxon>
        <taxon>Ecdysozoa</taxon>
        <taxon>Arthropoda</taxon>
        <taxon>Hexapoda</taxon>
        <taxon>Insecta</taxon>
        <taxon>Pterygota</taxon>
        <taxon>Neoptera</taxon>
        <taxon>Endopterygota</taxon>
        <taxon>Lepidoptera</taxon>
        <taxon>Glossata</taxon>
        <taxon>Ditrysia</taxon>
        <taxon>Tineoidea</taxon>
        <taxon>Psychidae</taxon>
        <taxon>Oiketicinae</taxon>
        <taxon>Eumeta</taxon>
    </lineage>
</organism>
<accession>A0A4C1XUI2</accession>
<gene>
    <name evidence="2" type="ORF">EVAR_42077_1</name>
</gene>
<comment type="caution">
    <text evidence="2">The sequence shown here is derived from an EMBL/GenBank/DDBJ whole genome shotgun (WGS) entry which is preliminary data.</text>
</comment>
<dbReference type="EMBL" id="BGZK01000975">
    <property type="protein sequence ID" value="GBP67198.1"/>
    <property type="molecule type" value="Genomic_DNA"/>
</dbReference>
<evidence type="ECO:0000313" key="2">
    <source>
        <dbReference type="EMBL" id="GBP67198.1"/>
    </source>
</evidence>
<reference evidence="2 3" key="1">
    <citation type="journal article" date="2019" name="Commun. Biol.">
        <title>The bagworm genome reveals a unique fibroin gene that provides high tensile strength.</title>
        <authorList>
            <person name="Kono N."/>
            <person name="Nakamura H."/>
            <person name="Ohtoshi R."/>
            <person name="Tomita M."/>
            <person name="Numata K."/>
            <person name="Arakawa K."/>
        </authorList>
    </citation>
    <scope>NUCLEOTIDE SEQUENCE [LARGE SCALE GENOMIC DNA]</scope>
</reference>
<keyword evidence="3" id="KW-1185">Reference proteome</keyword>
<sequence length="79" mass="7921">MNCKLINYVGPIGHTFPFTSPLGVAAHAHLVQSLLDVRGEGGTEGPGVLPRGPASGASSAGSGARAGLTSQPAHLVLRH</sequence>
<name>A0A4C1XUI2_EUMVA</name>
<feature type="compositionally biased region" description="Low complexity" evidence="1">
    <location>
        <begin position="50"/>
        <end position="67"/>
    </location>
</feature>
<evidence type="ECO:0000256" key="1">
    <source>
        <dbReference type="SAM" id="MobiDB-lite"/>
    </source>
</evidence>
<evidence type="ECO:0000313" key="3">
    <source>
        <dbReference type="Proteomes" id="UP000299102"/>
    </source>
</evidence>
<dbReference type="Proteomes" id="UP000299102">
    <property type="component" value="Unassembled WGS sequence"/>
</dbReference>
<dbReference type="AlphaFoldDB" id="A0A4C1XUI2"/>